<sequence>MPLHAATATPSATGAGLILLTLIVITLGYALACWLWPFTNCRRCHGTGKRHARFGGRAFGLCRRCDGTGRRLRPGRLVINYLRALHDKGSKP</sequence>
<name>A0ABP4YPE1_9ACTN</name>
<reference evidence="3" key="1">
    <citation type="journal article" date="2019" name="Int. J. Syst. Evol. Microbiol.">
        <title>The Global Catalogue of Microorganisms (GCM) 10K type strain sequencing project: providing services to taxonomists for standard genome sequencing and annotation.</title>
        <authorList>
            <consortium name="The Broad Institute Genomics Platform"/>
            <consortium name="The Broad Institute Genome Sequencing Center for Infectious Disease"/>
            <person name="Wu L."/>
            <person name="Ma J."/>
        </authorList>
    </citation>
    <scope>NUCLEOTIDE SEQUENCE [LARGE SCALE GENOMIC DNA]</scope>
    <source>
        <strain evidence="3">JCM 13250</strain>
    </source>
</reference>
<keyword evidence="1" id="KW-1133">Transmembrane helix</keyword>
<protein>
    <submittedName>
        <fullName evidence="2">Uncharacterized protein</fullName>
    </submittedName>
</protein>
<evidence type="ECO:0000313" key="3">
    <source>
        <dbReference type="Proteomes" id="UP001500218"/>
    </source>
</evidence>
<dbReference type="EMBL" id="BAAALT010000182">
    <property type="protein sequence ID" value="GAA1821603.1"/>
    <property type="molecule type" value="Genomic_DNA"/>
</dbReference>
<keyword evidence="1" id="KW-0812">Transmembrane</keyword>
<evidence type="ECO:0000256" key="1">
    <source>
        <dbReference type="SAM" id="Phobius"/>
    </source>
</evidence>
<accession>A0ABP4YPE1</accession>
<proteinExistence type="predicted"/>
<dbReference type="Proteomes" id="UP001500218">
    <property type="component" value="Unassembled WGS sequence"/>
</dbReference>
<organism evidence="2 3">
    <name type="scientific">Luedemannella flava</name>
    <dbReference type="NCBI Taxonomy" id="349316"/>
    <lineage>
        <taxon>Bacteria</taxon>
        <taxon>Bacillati</taxon>
        <taxon>Actinomycetota</taxon>
        <taxon>Actinomycetes</taxon>
        <taxon>Micromonosporales</taxon>
        <taxon>Micromonosporaceae</taxon>
        <taxon>Luedemannella</taxon>
    </lineage>
</organism>
<evidence type="ECO:0000313" key="2">
    <source>
        <dbReference type="EMBL" id="GAA1821603.1"/>
    </source>
</evidence>
<feature type="transmembrane region" description="Helical" evidence="1">
    <location>
        <begin position="12"/>
        <end position="36"/>
    </location>
</feature>
<comment type="caution">
    <text evidence="2">The sequence shown here is derived from an EMBL/GenBank/DDBJ whole genome shotgun (WGS) entry which is preliminary data.</text>
</comment>
<dbReference type="RefSeq" id="WP_344136426.1">
    <property type="nucleotide sequence ID" value="NZ_BAAALT010000182.1"/>
</dbReference>
<keyword evidence="3" id="KW-1185">Reference proteome</keyword>
<keyword evidence="1" id="KW-0472">Membrane</keyword>
<gene>
    <name evidence="2" type="ORF">GCM10009682_47270</name>
</gene>